<accession>A0A8J3GP70</accession>
<dbReference type="InterPro" id="IPR018109">
    <property type="entry name" value="Folylpolyglutamate_synth_CS"/>
</dbReference>
<evidence type="ECO:0000256" key="1">
    <source>
        <dbReference type="ARBA" id="ARBA00004496"/>
    </source>
</evidence>
<feature type="binding site" evidence="9">
    <location>
        <begin position="142"/>
        <end position="148"/>
    </location>
    <ligand>
        <name>ATP</name>
        <dbReference type="ChEBI" id="CHEBI:30616"/>
    </ligand>
</feature>
<dbReference type="Gene3D" id="3.90.190.20">
    <property type="entry name" value="Mur ligase, C-terminal domain"/>
    <property type="match status" value="1"/>
</dbReference>
<evidence type="ECO:0000256" key="4">
    <source>
        <dbReference type="ARBA" id="ARBA00022598"/>
    </source>
</evidence>
<dbReference type="SUPFAM" id="SSF53623">
    <property type="entry name" value="MurD-like peptide ligases, catalytic domain"/>
    <property type="match status" value="1"/>
</dbReference>
<dbReference type="Pfam" id="PF08245">
    <property type="entry name" value="Mur_ligase_M"/>
    <property type="match status" value="1"/>
</dbReference>
<keyword evidence="9 10" id="KW-0961">Cell wall biogenesis/degradation</keyword>
<reference evidence="14" key="2">
    <citation type="submission" date="2020-09" db="EMBL/GenBank/DDBJ databases">
        <authorList>
            <person name="Sun Q."/>
            <person name="Zhou Y."/>
        </authorList>
    </citation>
    <scope>NUCLEOTIDE SEQUENCE</scope>
    <source>
        <strain evidence="14">CGMCC 1.16548</strain>
    </source>
</reference>
<keyword evidence="4 9" id="KW-0436">Ligase</keyword>
<dbReference type="AlphaFoldDB" id="A0A8J3GP70"/>
<keyword evidence="8 9" id="KW-0131">Cell cycle</keyword>
<dbReference type="Pfam" id="PF02875">
    <property type="entry name" value="Mur_ligase_C"/>
    <property type="match status" value="1"/>
</dbReference>
<evidence type="ECO:0000256" key="10">
    <source>
        <dbReference type="RuleBase" id="RU003664"/>
    </source>
</evidence>
<dbReference type="GO" id="GO:0008764">
    <property type="term" value="F:UDP-N-acetylmuramoylalanine-D-glutamate ligase activity"/>
    <property type="evidence" value="ECO:0007669"/>
    <property type="project" value="UniProtKB-UniRule"/>
</dbReference>
<evidence type="ECO:0000256" key="9">
    <source>
        <dbReference type="HAMAP-Rule" id="MF_00639"/>
    </source>
</evidence>
<evidence type="ECO:0000313" key="14">
    <source>
        <dbReference type="EMBL" id="GHF10140.1"/>
    </source>
</evidence>
<dbReference type="InterPro" id="IPR036565">
    <property type="entry name" value="Mur-like_cat_sf"/>
</dbReference>
<dbReference type="EC" id="6.3.2.9" evidence="9 10"/>
<feature type="domain" description="Mur ligase C-terminal" evidence="12">
    <location>
        <begin position="355"/>
        <end position="473"/>
    </location>
</feature>
<comment type="subcellular location">
    <subcellularLocation>
        <location evidence="1 9 10">Cytoplasm</location>
    </subcellularLocation>
</comment>
<keyword evidence="3 9" id="KW-0963">Cytoplasm</keyword>
<dbReference type="PANTHER" id="PTHR43692">
    <property type="entry name" value="UDP-N-ACETYLMURAMOYLALANINE--D-GLUTAMATE LIGASE"/>
    <property type="match status" value="1"/>
</dbReference>
<dbReference type="InterPro" id="IPR004101">
    <property type="entry name" value="Mur_ligase_C"/>
</dbReference>
<dbReference type="GO" id="GO:0051301">
    <property type="term" value="P:cell division"/>
    <property type="evidence" value="ECO:0007669"/>
    <property type="project" value="UniProtKB-KW"/>
</dbReference>
<protein>
    <recommendedName>
        <fullName evidence="9 10">UDP-N-acetylmuramoylalanine--D-glutamate ligase</fullName>
        <ecNumber evidence="9 10">6.3.2.9</ecNumber>
    </recommendedName>
    <alternativeName>
        <fullName evidence="9">D-glutamic acid-adding enzyme</fullName>
    </alternativeName>
    <alternativeName>
        <fullName evidence="9">UDP-N-acetylmuramoyl-L-alanyl-D-glutamate synthetase</fullName>
    </alternativeName>
</protein>
<evidence type="ECO:0000256" key="3">
    <source>
        <dbReference type="ARBA" id="ARBA00022490"/>
    </source>
</evidence>
<dbReference type="Gene3D" id="3.40.1190.10">
    <property type="entry name" value="Mur-like, catalytic domain"/>
    <property type="match status" value="1"/>
</dbReference>
<evidence type="ECO:0000256" key="11">
    <source>
        <dbReference type="SAM" id="MobiDB-lite"/>
    </source>
</evidence>
<evidence type="ECO:0000259" key="13">
    <source>
        <dbReference type="Pfam" id="PF08245"/>
    </source>
</evidence>
<keyword evidence="5 9" id="KW-0132">Cell division</keyword>
<keyword evidence="9 10" id="KW-0133">Cell shape</keyword>
<comment type="catalytic activity">
    <reaction evidence="9 10">
        <text>UDP-N-acetyl-alpha-D-muramoyl-L-alanine + D-glutamate + ATP = UDP-N-acetyl-alpha-D-muramoyl-L-alanyl-D-glutamate + ADP + phosphate + H(+)</text>
        <dbReference type="Rhea" id="RHEA:16429"/>
        <dbReference type="ChEBI" id="CHEBI:15378"/>
        <dbReference type="ChEBI" id="CHEBI:29986"/>
        <dbReference type="ChEBI" id="CHEBI:30616"/>
        <dbReference type="ChEBI" id="CHEBI:43474"/>
        <dbReference type="ChEBI" id="CHEBI:83898"/>
        <dbReference type="ChEBI" id="CHEBI:83900"/>
        <dbReference type="ChEBI" id="CHEBI:456216"/>
        <dbReference type="EC" id="6.3.2.9"/>
    </reaction>
</comment>
<reference evidence="14" key="1">
    <citation type="journal article" date="2014" name="Int. J. Syst. Evol. Microbiol.">
        <title>Complete genome sequence of Corynebacterium casei LMG S-19264T (=DSM 44701T), isolated from a smear-ripened cheese.</title>
        <authorList>
            <consortium name="US DOE Joint Genome Institute (JGI-PGF)"/>
            <person name="Walter F."/>
            <person name="Albersmeier A."/>
            <person name="Kalinowski J."/>
            <person name="Ruckert C."/>
        </authorList>
    </citation>
    <scope>NUCLEOTIDE SEQUENCE</scope>
    <source>
        <strain evidence="14">CGMCC 1.16548</strain>
    </source>
</reference>
<dbReference type="GO" id="GO:0005737">
    <property type="term" value="C:cytoplasm"/>
    <property type="evidence" value="ECO:0007669"/>
    <property type="project" value="UniProtKB-SubCell"/>
</dbReference>
<keyword evidence="7 9" id="KW-0067">ATP-binding</keyword>
<keyword evidence="9 10" id="KW-0573">Peptidoglycan synthesis</keyword>
<evidence type="ECO:0000256" key="7">
    <source>
        <dbReference type="ARBA" id="ARBA00022840"/>
    </source>
</evidence>
<dbReference type="GO" id="GO:0071555">
    <property type="term" value="P:cell wall organization"/>
    <property type="evidence" value="ECO:0007669"/>
    <property type="project" value="UniProtKB-KW"/>
</dbReference>
<dbReference type="PROSITE" id="PS01011">
    <property type="entry name" value="FOLYLPOLYGLU_SYNT_1"/>
    <property type="match status" value="1"/>
</dbReference>
<proteinExistence type="inferred from homology"/>
<dbReference type="UniPathway" id="UPA00219"/>
<name>A0A8J3GP70_9MICO</name>
<evidence type="ECO:0000256" key="6">
    <source>
        <dbReference type="ARBA" id="ARBA00022741"/>
    </source>
</evidence>
<evidence type="ECO:0000256" key="2">
    <source>
        <dbReference type="ARBA" id="ARBA00004752"/>
    </source>
</evidence>
<comment type="similarity">
    <text evidence="9">Belongs to the MurCDEF family.</text>
</comment>
<keyword evidence="15" id="KW-1185">Reference proteome</keyword>
<sequence>MTAPDERDLSLLTSWRADWAGLRVAVFGVGVTGFSVADTLVELGADVLVVAANASDEHRRLLDVIGARLELHPDESTVPGALPDFDPELVVVSPGYHPDHVLLRWADERGIPIWGDIELAWRLRDKVVRPDGRPADWICVTGTNGKTTTTQLTATMLVAGGLRAAPAGNIGIPVLDAIRDPSGFDVLVIELSSYQLHWVNTHAGGELAPLASVCLNLDDDHLDWHGSAQGYRDAKAKVYTGTRVACVFNQGDVATREMVEDADVEEGCRAIGFGLGVPGLSDLGVVDGILVDRAFLDDRHTTALELCTIDDLRSAGLGTPHGIANTLAAAALARAAGVAPAAIRDAVRAFAVDHHRTEWVAEYQGIAFVDDSKATNAHAANAALAAYPSVVWIAGGLLKGVDPGSLVKRHADRLRGAVLLGVDRAALREAFQRHAPGVPVVEVAESETEVMLVAVRAAVALAREGDVVLLAPAAASMDQFIDYADRGRRFADAVRELTGGDLGESPASRPEPSEPDPT</sequence>
<gene>
    <name evidence="9 14" type="primary">murD</name>
    <name evidence="14" type="ORF">GCM10011600_09050</name>
</gene>
<comment type="pathway">
    <text evidence="2 9 10">Cell wall biogenesis; peptidoglycan biosynthesis.</text>
</comment>
<evidence type="ECO:0000259" key="12">
    <source>
        <dbReference type="Pfam" id="PF02875"/>
    </source>
</evidence>
<evidence type="ECO:0000256" key="8">
    <source>
        <dbReference type="ARBA" id="ARBA00023306"/>
    </source>
</evidence>
<dbReference type="InterPro" id="IPR013221">
    <property type="entry name" value="Mur_ligase_cen"/>
</dbReference>
<dbReference type="GO" id="GO:0004326">
    <property type="term" value="F:tetrahydrofolylpolyglutamate synthase activity"/>
    <property type="evidence" value="ECO:0007669"/>
    <property type="project" value="InterPro"/>
</dbReference>
<dbReference type="HAMAP" id="MF_00639">
    <property type="entry name" value="MurD"/>
    <property type="match status" value="1"/>
</dbReference>
<dbReference type="NCBIfam" id="TIGR01087">
    <property type="entry name" value="murD"/>
    <property type="match status" value="1"/>
</dbReference>
<dbReference type="SUPFAM" id="SSF53244">
    <property type="entry name" value="MurD-like peptide ligases, peptide-binding domain"/>
    <property type="match status" value="1"/>
</dbReference>
<dbReference type="SUPFAM" id="SSF51984">
    <property type="entry name" value="MurCD N-terminal domain"/>
    <property type="match status" value="1"/>
</dbReference>
<dbReference type="Gene3D" id="3.40.50.720">
    <property type="entry name" value="NAD(P)-binding Rossmann-like Domain"/>
    <property type="match status" value="1"/>
</dbReference>
<evidence type="ECO:0000313" key="15">
    <source>
        <dbReference type="Proteomes" id="UP000617531"/>
    </source>
</evidence>
<organism evidence="14 15">
    <name type="scientific">Pseudolysinimonas yzui</name>
    <dbReference type="NCBI Taxonomy" id="2708254"/>
    <lineage>
        <taxon>Bacteria</taxon>
        <taxon>Bacillati</taxon>
        <taxon>Actinomycetota</taxon>
        <taxon>Actinomycetes</taxon>
        <taxon>Micrococcales</taxon>
        <taxon>Microbacteriaceae</taxon>
        <taxon>Pseudolysinimonas</taxon>
    </lineage>
</organism>
<comment type="caution">
    <text evidence="14">The sequence shown here is derived from an EMBL/GenBank/DDBJ whole genome shotgun (WGS) entry which is preliminary data.</text>
</comment>
<dbReference type="GO" id="GO:0005524">
    <property type="term" value="F:ATP binding"/>
    <property type="evidence" value="ECO:0007669"/>
    <property type="project" value="UniProtKB-UniRule"/>
</dbReference>
<dbReference type="GO" id="GO:0009252">
    <property type="term" value="P:peptidoglycan biosynthetic process"/>
    <property type="evidence" value="ECO:0007669"/>
    <property type="project" value="UniProtKB-UniRule"/>
</dbReference>
<dbReference type="Proteomes" id="UP000617531">
    <property type="component" value="Unassembled WGS sequence"/>
</dbReference>
<feature type="domain" description="Mur ligase central" evidence="13">
    <location>
        <begin position="140"/>
        <end position="332"/>
    </location>
</feature>
<dbReference type="InterPro" id="IPR036615">
    <property type="entry name" value="Mur_ligase_C_dom_sf"/>
</dbReference>
<dbReference type="EMBL" id="BNAI01000001">
    <property type="protein sequence ID" value="GHF10140.1"/>
    <property type="molecule type" value="Genomic_DNA"/>
</dbReference>
<dbReference type="InterPro" id="IPR005762">
    <property type="entry name" value="MurD"/>
</dbReference>
<evidence type="ECO:0000256" key="5">
    <source>
        <dbReference type="ARBA" id="ARBA00022618"/>
    </source>
</evidence>
<dbReference type="PANTHER" id="PTHR43692:SF1">
    <property type="entry name" value="UDP-N-ACETYLMURAMOYLALANINE--D-GLUTAMATE LIGASE"/>
    <property type="match status" value="1"/>
</dbReference>
<keyword evidence="6 9" id="KW-0547">Nucleotide-binding</keyword>
<dbReference type="GO" id="GO:0008360">
    <property type="term" value="P:regulation of cell shape"/>
    <property type="evidence" value="ECO:0007669"/>
    <property type="project" value="UniProtKB-KW"/>
</dbReference>
<comment type="function">
    <text evidence="9 10">Cell wall formation. Catalyzes the addition of glutamate to the nucleotide precursor UDP-N-acetylmuramoyl-L-alanine (UMA).</text>
</comment>
<feature type="region of interest" description="Disordered" evidence="11">
    <location>
        <begin position="496"/>
        <end position="518"/>
    </location>
</feature>